<accession>A0A1A8RVR0</accession>
<sequence>MMASAFVKNTGILHLLLFGLLLPSVLVSVEVLDSVNTSTVAPTLTSSSITSVTSIQQTPTDMSPPSSATSSPGTRQSTISSDGGTVTTIATTSTQPLTSTSGGSTQSTTQSLKSTSGSMTPNSTLLPTSSTSGGFSTTQFHTSTSKGSSNTVMTFPTMNSTANGTMSNSTSMNMTHLHCHSFSCFFSECYWMYVNQNATRCTAAYCQLLKTKDMWYSVGCSASCAERCTNATQTNCSVNCCNSTGCLRSNFESMNATLTTTAAATTSTTTKATQSSSTTTLAPADNQNQCSTGTCTGDGCYSAFKTTLQACTSAQPHCQLQKQLVNAATSWTAGCTNCTGLTTCQGTTQPPCVQECCKASTTSCLKLDGSVNVFSFATRGPRLHTELLVSILSLLAMALLL</sequence>
<evidence type="ECO:0000256" key="2">
    <source>
        <dbReference type="SAM" id="SignalP"/>
    </source>
</evidence>
<reference evidence="3" key="2">
    <citation type="submission" date="2016-06" db="EMBL/GenBank/DDBJ databases">
        <title>The genome of a short-lived fish provides insights into sex chromosome evolution and the genetic control of aging.</title>
        <authorList>
            <person name="Reichwald K."/>
            <person name="Felder M."/>
            <person name="Petzold A."/>
            <person name="Koch P."/>
            <person name="Groth M."/>
            <person name="Platzer M."/>
        </authorList>
    </citation>
    <scope>NUCLEOTIDE SEQUENCE</scope>
    <source>
        <tissue evidence="3">Brain</tissue>
    </source>
</reference>
<feature type="signal peptide" evidence="2">
    <location>
        <begin position="1"/>
        <end position="28"/>
    </location>
</feature>
<organism evidence="3">
    <name type="scientific">Nothobranchius rachovii</name>
    <name type="common">bluefin notho</name>
    <dbReference type="NCBI Taxonomy" id="451742"/>
    <lineage>
        <taxon>Eukaryota</taxon>
        <taxon>Metazoa</taxon>
        <taxon>Chordata</taxon>
        <taxon>Craniata</taxon>
        <taxon>Vertebrata</taxon>
        <taxon>Euteleostomi</taxon>
        <taxon>Actinopterygii</taxon>
        <taxon>Neopterygii</taxon>
        <taxon>Teleostei</taxon>
        <taxon>Neoteleostei</taxon>
        <taxon>Acanthomorphata</taxon>
        <taxon>Ovalentaria</taxon>
        <taxon>Atherinomorphae</taxon>
        <taxon>Cyprinodontiformes</taxon>
        <taxon>Nothobranchiidae</taxon>
        <taxon>Nothobranchius</taxon>
    </lineage>
</organism>
<dbReference type="EMBL" id="HAEH01020052">
    <property type="protein sequence ID" value="SBS10185.1"/>
    <property type="molecule type" value="Transcribed_RNA"/>
</dbReference>
<feature type="compositionally biased region" description="Low complexity" evidence="1">
    <location>
        <begin position="85"/>
        <end position="145"/>
    </location>
</feature>
<feature type="chain" id="PRO_5008378084" evidence="2">
    <location>
        <begin position="29"/>
        <end position="401"/>
    </location>
</feature>
<feature type="compositionally biased region" description="Polar residues" evidence="1">
    <location>
        <begin position="75"/>
        <end position="84"/>
    </location>
</feature>
<gene>
    <name evidence="3" type="primary">CR391998.1</name>
</gene>
<dbReference type="AlphaFoldDB" id="A0A1A8RVR0"/>
<proteinExistence type="predicted"/>
<reference evidence="3" key="1">
    <citation type="submission" date="2016-05" db="EMBL/GenBank/DDBJ databases">
        <authorList>
            <person name="Lavstsen T."/>
            <person name="Jespersen J.S."/>
        </authorList>
    </citation>
    <scope>NUCLEOTIDE SEQUENCE</scope>
    <source>
        <tissue evidence="3">Brain</tissue>
    </source>
</reference>
<feature type="region of interest" description="Disordered" evidence="1">
    <location>
        <begin position="51"/>
        <end position="152"/>
    </location>
</feature>
<evidence type="ECO:0000313" key="3">
    <source>
        <dbReference type="EMBL" id="SBS10185.1"/>
    </source>
</evidence>
<feature type="compositionally biased region" description="Low complexity" evidence="1">
    <location>
        <begin position="51"/>
        <end position="74"/>
    </location>
</feature>
<name>A0A1A8RVR0_9TELE</name>
<keyword evidence="2" id="KW-0732">Signal</keyword>
<evidence type="ECO:0000256" key="1">
    <source>
        <dbReference type="SAM" id="MobiDB-lite"/>
    </source>
</evidence>
<protein>
    <submittedName>
        <fullName evidence="3">Uncharacterized protein</fullName>
    </submittedName>
</protein>